<dbReference type="SUPFAM" id="SSF50182">
    <property type="entry name" value="Sm-like ribonucleoproteins"/>
    <property type="match status" value="1"/>
</dbReference>
<evidence type="ECO:0000256" key="4">
    <source>
        <dbReference type="ARBA" id="ARBA00022728"/>
    </source>
</evidence>
<evidence type="ECO:0000256" key="2">
    <source>
        <dbReference type="ARBA" id="ARBA00007927"/>
    </source>
</evidence>
<dbReference type="Pfam" id="PF01423">
    <property type="entry name" value="LSM"/>
    <property type="match status" value="1"/>
</dbReference>
<evidence type="ECO:0000256" key="3">
    <source>
        <dbReference type="ARBA" id="ARBA00022664"/>
    </source>
</evidence>
<dbReference type="GO" id="GO:0003723">
    <property type="term" value="F:RNA binding"/>
    <property type="evidence" value="ECO:0007669"/>
    <property type="project" value="UniProtKB-UniRule"/>
</dbReference>
<dbReference type="InterPro" id="IPR001163">
    <property type="entry name" value="Sm_dom_euk/arc"/>
</dbReference>
<comment type="subcellular location">
    <subcellularLocation>
        <location evidence="1 10">Nucleus</location>
    </subcellularLocation>
</comment>
<dbReference type="OrthoDB" id="409625at2759"/>
<keyword evidence="3 10" id="KW-0507">mRNA processing</keyword>
<comment type="similarity">
    <text evidence="2 10">Belongs to the snRNP Sm proteins family. SmF/LSm6 subfamily.</text>
</comment>
<dbReference type="EMBL" id="AJWJ01000226">
    <property type="protein sequence ID" value="KAF2073116.1"/>
    <property type="molecule type" value="Genomic_DNA"/>
</dbReference>
<evidence type="ECO:0000256" key="1">
    <source>
        <dbReference type="ARBA" id="ARBA00004123"/>
    </source>
</evidence>
<accession>A0A8J4PTK8</accession>
<dbReference type="PANTHER" id="PTHR11021:SF0">
    <property type="entry name" value="SMALL NUCLEAR RIBONUCLEOPROTEIN F"/>
    <property type="match status" value="1"/>
</dbReference>
<dbReference type="InterPro" id="IPR016487">
    <property type="entry name" value="Lsm6/sSmF"/>
</dbReference>
<dbReference type="GO" id="GO:0000398">
    <property type="term" value="P:mRNA splicing, via spliceosome"/>
    <property type="evidence" value="ECO:0007669"/>
    <property type="project" value="InterPro"/>
</dbReference>
<keyword evidence="8 10" id="KW-0687">Ribonucleoprotein</keyword>
<evidence type="ECO:0000313" key="12">
    <source>
        <dbReference type="EMBL" id="KAF2073116.1"/>
    </source>
</evidence>
<gene>
    <name evidence="12" type="ORF">CYY_005585</name>
</gene>
<evidence type="ECO:0000256" key="9">
    <source>
        <dbReference type="ARBA" id="ARBA00030144"/>
    </source>
</evidence>
<evidence type="ECO:0000256" key="5">
    <source>
        <dbReference type="ARBA" id="ARBA00022884"/>
    </source>
</evidence>
<sequence>MNKIDALSPKPFLYGLKGKKIAVKLKWGGMEYRGILASVDSYMNIQLAATEEWIDGSMMDTLGEVLIRCNNVLYVRGIDESSSTETKAEEI</sequence>
<dbReference type="PANTHER" id="PTHR11021">
    <property type="entry name" value="SMALL NUCLEAR RIBONUCLEOPROTEIN F SNRNP-F"/>
    <property type="match status" value="1"/>
</dbReference>
<dbReference type="Gene3D" id="2.30.30.100">
    <property type="match status" value="1"/>
</dbReference>
<dbReference type="InterPro" id="IPR010920">
    <property type="entry name" value="LSM_dom_sf"/>
</dbReference>
<evidence type="ECO:0000313" key="13">
    <source>
        <dbReference type="Proteomes" id="UP000695562"/>
    </source>
</evidence>
<evidence type="ECO:0000259" key="11">
    <source>
        <dbReference type="PROSITE" id="PS52002"/>
    </source>
</evidence>
<dbReference type="GO" id="GO:0071013">
    <property type="term" value="C:catalytic step 2 spliceosome"/>
    <property type="evidence" value="ECO:0007669"/>
    <property type="project" value="TreeGrafter"/>
</dbReference>
<dbReference type="Proteomes" id="UP000695562">
    <property type="component" value="Unassembled WGS sequence"/>
</dbReference>
<name>A0A8J4PTK8_9MYCE</name>
<dbReference type="InterPro" id="IPR034100">
    <property type="entry name" value="Sm_F"/>
</dbReference>
<dbReference type="GO" id="GO:0034715">
    <property type="term" value="C:pICln-Sm protein complex"/>
    <property type="evidence" value="ECO:0007669"/>
    <property type="project" value="TreeGrafter"/>
</dbReference>
<keyword evidence="4 10" id="KW-0747">Spliceosome</keyword>
<evidence type="ECO:0000256" key="6">
    <source>
        <dbReference type="ARBA" id="ARBA00023187"/>
    </source>
</evidence>
<dbReference type="PROSITE" id="PS52002">
    <property type="entry name" value="SM"/>
    <property type="match status" value="1"/>
</dbReference>
<keyword evidence="6 10" id="KW-0508">mRNA splicing</keyword>
<dbReference type="SMART" id="SM00651">
    <property type="entry name" value="Sm"/>
    <property type="match status" value="1"/>
</dbReference>
<keyword evidence="5 10" id="KW-0694">RNA-binding</keyword>
<comment type="caution">
    <text evidence="12">The sequence shown here is derived from an EMBL/GenBank/DDBJ whole genome shotgun (WGS) entry which is preliminary data.</text>
</comment>
<dbReference type="AlphaFoldDB" id="A0A8J4PTK8"/>
<dbReference type="PIRSF" id="PIRSF006609">
    <property type="entry name" value="snRNP_SmF"/>
    <property type="match status" value="1"/>
</dbReference>
<keyword evidence="7 10" id="KW-0539">Nucleus</keyword>
<feature type="domain" description="Sm" evidence="11">
    <location>
        <begin position="8"/>
        <end position="81"/>
    </location>
</feature>
<evidence type="ECO:0000256" key="10">
    <source>
        <dbReference type="PIRNR" id="PIRNR006609"/>
    </source>
</evidence>
<dbReference type="GO" id="GO:0005685">
    <property type="term" value="C:U1 snRNP"/>
    <property type="evidence" value="ECO:0007669"/>
    <property type="project" value="TreeGrafter"/>
</dbReference>
<organism evidence="12 13">
    <name type="scientific">Polysphondylium violaceum</name>
    <dbReference type="NCBI Taxonomy" id="133409"/>
    <lineage>
        <taxon>Eukaryota</taxon>
        <taxon>Amoebozoa</taxon>
        <taxon>Evosea</taxon>
        <taxon>Eumycetozoa</taxon>
        <taxon>Dictyostelia</taxon>
        <taxon>Dictyosteliales</taxon>
        <taxon>Dictyosteliaceae</taxon>
        <taxon>Polysphondylium</taxon>
    </lineage>
</organism>
<keyword evidence="13" id="KW-1185">Reference proteome</keyword>
<proteinExistence type="inferred from homology"/>
<evidence type="ECO:0000256" key="7">
    <source>
        <dbReference type="ARBA" id="ARBA00023242"/>
    </source>
</evidence>
<reference evidence="12" key="1">
    <citation type="submission" date="2020-01" db="EMBL/GenBank/DDBJ databases">
        <title>Development of genomics and gene disruption for Polysphondylium violaceum indicates a role for the polyketide synthase stlB in stalk morphogenesis.</title>
        <authorList>
            <person name="Narita B."/>
            <person name="Kawabe Y."/>
            <person name="Kin K."/>
            <person name="Saito T."/>
            <person name="Gibbs R."/>
            <person name="Kuspa A."/>
            <person name="Muzny D."/>
            <person name="Queller D."/>
            <person name="Richards S."/>
            <person name="Strassman J."/>
            <person name="Sucgang R."/>
            <person name="Worley K."/>
            <person name="Schaap P."/>
        </authorList>
    </citation>
    <scope>NUCLEOTIDE SEQUENCE</scope>
    <source>
        <strain evidence="12">QSvi11</strain>
    </source>
</reference>
<evidence type="ECO:0000256" key="8">
    <source>
        <dbReference type="ARBA" id="ARBA00023274"/>
    </source>
</evidence>
<protein>
    <recommendedName>
        <fullName evidence="9">Sm protein F</fullName>
    </recommendedName>
</protein>
<dbReference type="InterPro" id="IPR047575">
    <property type="entry name" value="Sm"/>
</dbReference>
<dbReference type="CDD" id="cd01722">
    <property type="entry name" value="Sm_F"/>
    <property type="match status" value="1"/>
</dbReference>